<feature type="domain" description="F-box" evidence="1">
    <location>
        <begin position="332"/>
        <end position="378"/>
    </location>
</feature>
<dbReference type="CDD" id="cd22165">
    <property type="entry name" value="F-box_AtSKIP22-like"/>
    <property type="match status" value="1"/>
</dbReference>
<dbReference type="AlphaFoldDB" id="A0A8T0NW47"/>
<name>A0A8T0NW47_PANVG</name>
<keyword evidence="3" id="KW-1185">Reference proteome</keyword>
<proteinExistence type="predicted"/>
<reference evidence="2" key="1">
    <citation type="submission" date="2020-05" db="EMBL/GenBank/DDBJ databases">
        <title>WGS assembly of Panicum virgatum.</title>
        <authorList>
            <person name="Lovell J.T."/>
            <person name="Jenkins J."/>
            <person name="Shu S."/>
            <person name="Juenger T.E."/>
            <person name="Schmutz J."/>
        </authorList>
    </citation>
    <scope>NUCLEOTIDE SEQUENCE</scope>
    <source>
        <strain evidence="2">AP13</strain>
    </source>
</reference>
<dbReference type="InterPro" id="IPR036047">
    <property type="entry name" value="F-box-like_dom_sf"/>
</dbReference>
<dbReference type="Gene3D" id="3.40.1000.30">
    <property type="match status" value="1"/>
</dbReference>
<accession>A0A8T0NW47</accession>
<organism evidence="2 3">
    <name type="scientific">Panicum virgatum</name>
    <name type="common">Blackwell switchgrass</name>
    <dbReference type="NCBI Taxonomy" id="38727"/>
    <lineage>
        <taxon>Eukaryota</taxon>
        <taxon>Viridiplantae</taxon>
        <taxon>Streptophyta</taxon>
        <taxon>Embryophyta</taxon>
        <taxon>Tracheophyta</taxon>
        <taxon>Spermatophyta</taxon>
        <taxon>Magnoliopsida</taxon>
        <taxon>Liliopsida</taxon>
        <taxon>Poales</taxon>
        <taxon>Poaceae</taxon>
        <taxon>PACMAD clade</taxon>
        <taxon>Panicoideae</taxon>
        <taxon>Panicodae</taxon>
        <taxon>Paniceae</taxon>
        <taxon>Panicinae</taxon>
        <taxon>Panicum</taxon>
        <taxon>Panicum sect. Hiantes</taxon>
    </lineage>
</organism>
<dbReference type="InterPro" id="IPR001810">
    <property type="entry name" value="F-box_dom"/>
</dbReference>
<protein>
    <recommendedName>
        <fullName evidence="1">F-box domain-containing protein</fullName>
    </recommendedName>
</protein>
<dbReference type="SUPFAM" id="SSF81383">
    <property type="entry name" value="F-box domain"/>
    <property type="match status" value="1"/>
</dbReference>
<dbReference type="OrthoDB" id="101791at2759"/>
<comment type="caution">
    <text evidence="2">The sequence shown here is derived from an EMBL/GenBank/DDBJ whole genome shotgun (WGS) entry which is preliminary data.</text>
</comment>
<evidence type="ECO:0000313" key="2">
    <source>
        <dbReference type="EMBL" id="KAG2553613.1"/>
    </source>
</evidence>
<gene>
    <name evidence="2" type="ORF">PVAP13_9KG536600</name>
</gene>
<evidence type="ECO:0000259" key="1">
    <source>
        <dbReference type="PROSITE" id="PS50181"/>
    </source>
</evidence>
<dbReference type="PANTHER" id="PTHR47602:SF2">
    <property type="entry name" value="F-BOX PROTEIN SKIP22"/>
    <property type="match status" value="1"/>
</dbReference>
<dbReference type="PROSITE" id="PS50181">
    <property type="entry name" value="FBOX"/>
    <property type="match status" value="1"/>
</dbReference>
<dbReference type="Proteomes" id="UP000823388">
    <property type="component" value="Chromosome 9K"/>
</dbReference>
<dbReference type="EMBL" id="CM029053">
    <property type="protein sequence ID" value="KAG2553613.1"/>
    <property type="molecule type" value="Genomic_DNA"/>
</dbReference>
<dbReference type="PANTHER" id="PTHR47602">
    <property type="entry name" value="F-BOX PROTEIN SKIP22"/>
    <property type="match status" value="1"/>
</dbReference>
<sequence>MKLRLRSMEARGGAAAAAVETHRVDLPPTATLPDVKALLAAKLSAAQPVPAESVRLSLNRTEELVSPDPAATLPALGLASGDLVFFALSPLTALAPPARALPPNPSPGSASVPTAMAVDAGKGSEQPGTGGSSLQVRTVAVDPIAPAAPGPADVVMAEAVDATKGWSSFVLRDLKREMRNVGAAEGTAADRLVAALHAALLEAGFLTTDPMGSHLSLPQDWPSVASKPLAIKYTIPELSPMSPAAEEGKVAVLNFSLMGNFVMVYGYVPGVQSEVCRFCLELPRLEPLLYLDSDQLSEVQERGILDMWKVLKDDMSLPLMISLCQLNGLRLPPCLMALPAELKTKVLDLLPGDDLARVECTCREMRDLAADGSLWKKFIVRFKSYGEGSRGAMSAKAMFGEAWLANKRRQKRPHPTFWNYGWGNNPYSRPLWQPLIGGDSDRLPFIGNHGSVGRNFGNQRRNIVPNCIPNCMLDGHHHNFL</sequence>
<dbReference type="SMART" id="SM00256">
    <property type="entry name" value="FBOX"/>
    <property type="match status" value="1"/>
</dbReference>
<dbReference type="Pfam" id="PF12937">
    <property type="entry name" value="F-box-like"/>
    <property type="match status" value="1"/>
</dbReference>
<evidence type="ECO:0000313" key="3">
    <source>
        <dbReference type="Proteomes" id="UP000823388"/>
    </source>
</evidence>
<dbReference type="Gene3D" id="1.20.1280.50">
    <property type="match status" value="1"/>
</dbReference>